<keyword evidence="3" id="KW-0472">Membrane</keyword>
<dbReference type="PANTHER" id="PTHR12526:SF510">
    <property type="entry name" value="D-INOSITOL 3-PHOSPHATE GLYCOSYLTRANSFERASE"/>
    <property type="match status" value="1"/>
</dbReference>
<keyword evidence="3" id="KW-1133">Transmembrane helix</keyword>
<feature type="transmembrane region" description="Helical" evidence="3">
    <location>
        <begin position="362"/>
        <end position="383"/>
    </location>
</feature>
<dbReference type="RefSeq" id="WP_390261603.1">
    <property type="nucleotide sequence ID" value="NZ_JBHUGH010000009.1"/>
</dbReference>
<evidence type="ECO:0000259" key="5">
    <source>
        <dbReference type="Pfam" id="PF13439"/>
    </source>
</evidence>
<keyword evidence="7" id="KW-1185">Reference proteome</keyword>
<feature type="transmembrane region" description="Helical" evidence="3">
    <location>
        <begin position="113"/>
        <end position="133"/>
    </location>
</feature>
<feature type="domain" description="Glycosyltransferase subfamily 4-like N-terminal" evidence="5">
    <location>
        <begin position="455"/>
        <end position="586"/>
    </location>
</feature>
<keyword evidence="3" id="KW-0812">Transmembrane</keyword>
<feature type="transmembrane region" description="Helical" evidence="3">
    <location>
        <begin position="236"/>
        <end position="257"/>
    </location>
</feature>
<feature type="transmembrane region" description="Helical" evidence="3">
    <location>
        <begin position="38"/>
        <end position="58"/>
    </location>
</feature>
<dbReference type="InterPro" id="IPR028098">
    <property type="entry name" value="Glyco_trans_4-like_N"/>
</dbReference>
<evidence type="ECO:0000256" key="1">
    <source>
        <dbReference type="ARBA" id="ARBA00022676"/>
    </source>
</evidence>
<dbReference type="EMBL" id="JBHUGH010000009">
    <property type="protein sequence ID" value="MFD1912803.1"/>
    <property type="molecule type" value="Genomic_DNA"/>
</dbReference>
<feature type="transmembrane region" description="Helical" evidence="3">
    <location>
        <begin position="79"/>
        <end position="107"/>
    </location>
</feature>
<dbReference type="Proteomes" id="UP001597353">
    <property type="component" value="Unassembled WGS sequence"/>
</dbReference>
<dbReference type="GO" id="GO:0016757">
    <property type="term" value="F:glycosyltransferase activity"/>
    <property type="evidence" value="ECO:0007669"/>
    <property type="project" value="UniProtKB-KW"/>
</dbReference>
<dbReference type="CDD" id="cd03801">
    <property type="entry name" value="GT4_PimA-like"/>
    <property type="match status" value="1"/>
</dbReference>
<feature type="transmembrane region" description="Helical" evidence="3">
    <location>
        <begin position="12"/>
        <end position="32"/>
    </location>
</feature>
<accession>A0ABW4S6V0</accession>
<protein>
    <submittedName>
        <fullName evidence="6">Glycosyltransferase</fullName>
        <ecNumber evidence="6">2.4.-.-</ecNumber>
    </submittedName>
</protein>
<dbReference type="Pfam" id="PF13439">
    <property type="entry name" value="Glyco_transf_4"/>
    <property type="match status" value="1"/>
</dbReference>
<name>A0ABW4S6V0_9RHOB</name>
<feature type="transmembrane region" description="Helical" evidence="3">
    <location>
        <begin position="423"/>
        <end position="440"/>
    </location>
</feature>
<evidence type="ECO:0000313" key="7">
    <source>
        <dbReference type="Proteomes" id="UP001597353"/>
    </source>
</evidence>
<keyword evidence="2 6" id="KW-0808">Transferase</keyword>
<evidence type="ECO:0000313" key="6">
    <source>
        <dbReference type="EMBL" id="MFD1912803.1"/>
    </source>
</evidence>
<proteinExistence type="predicted"/>
<gene>
    <name evidence="6" type="ORF">ACFSGJ_11335</name>
</gene>
<evidence type="ECO:0000256" key="3">
    <source>
        <dbReference type="SAM" id="Phobius"/>
    </source>
</evidence>
<dbReference type="SUPFAM" id="SSF53756">
    <property type="entry name" value="UDP-Glycosyltransferase/glycogen phosphorylase"/>
    <property type="match status" value="1"/>
</dbReference>
<dbReference type="Pfam" id="PF00534">
    <property type="entry name" value="Glycos_transf_1"/>
    <property type="match status" value="1"/>
</dbReference>
<feature type="transmembrane region" description="Helical" evidence="3">
    <location>
        <begin position="389"/>
        <end position="411"/>
    </location>
</feature>
<keyword evidence="1 6" id="KW-0328">Glycosyltransferase</keyword>
<dbReference type="PANTHER" id="PTHR12526">
    <property type="entry name" value="GLYCOSYLTRANSFERASE"/>
    <property type="match status" value="1"/>
</dbReference>
<reference evidence="7" key="1">
    <citation type="journal article" date="2019" name="Int. J. Syst. Evol. Microbiol.">
        <title>The Global Catalogue of Microorganisms (GCM) 10K type strain sequencing project: providing services to taxonomists for standard genome sequencing and annotation.</title>
        <authorList>
            <consortium name="The Broad Institute Genomics Platform"/>
            <consortium name="The Broad Institute Genome Sequencing Center for Infectious Disease"/>
            <person name="Wu L."/>
            <person name="Ma J."/>
        </authorList>
    </citation>
    <scope>NUCLEOTIDE SEQUENCE [LARGE SCALE GENOMIC DNA]</scope>
    <source>
        <strain evidence="7">CGMCC 4.7242</strain>
    </source>
</reference>
<organism evidence="6 7">
    <name type="scientific">Halodurantibacterium flavum</name>
    <dbReference type="NCBI Taxonomy" id="1382802"/>
    <lineage>
        <taxon>Bacteria</taxon>
        <taxon>Pseudomonadati</taxon>
        <taxon>Pseudomonadota</taxon>
        <taxon>Alphaproteobacteria</taxon>
        <taxon>Rhodobacterales</taxon>
        <taxon>Paracoccaceae</taxon>
        <taxon>Halodurantibacterium</taxon>
    </lineage>
</organism>
<feature type="domain" description="Glycosyl transferase family 1" evidence="4">
    <location>
        <begin position="605"/>
        <end position="749"/>
    </location>
</feature>
<dbReference type="Gene3D" id="3.40.50.2000">
    <property type="entry name" value="Glycogen Phosphorylase B"/>
    <property type="match status" value="2"/>
</dbReference>
<feature type="transmembrane region" description="Helical" evidence="3">
    <location>
        <begin position="330"/>
        <end position="355"/>
    </location>
</feature>
<dbReference type="InterPro" id="IPR001296">
    <property type="entry name" value="Glyco_trans_1"/>
</dbReference>
<feature type="transmembrane region" description="Helical" evidence="3">
    <location>
        <begin position="297"/>
        <end position="318"/>
    </location>
</feature>
<dbReference type="EC" id="2.4.-.-" evidence="6"/>
<sequence>MGRLGQNLIAQGYAQAVTIAVQLATAPVLIAVWGAERFGLWLLVMVLPSMMAFGDLGYTFVTKNEMTMRVGRGARRRALVLYQSVLALLSVLGASLLAVLLPLLWLVGGETGGALALLAVSGVLWPFFLLMAAALRAEGYAAEEAAAAATARLAEAAGIVLAALAGGGFLAAAGTVLALRIASVGLFALHLRRRVPWLRQGWRLARRAELRAITPAALGYVTVPLGQAALLQGPVLILGSLAGPVAVAGFAVLRTVLRLGTAGSNMLTHAFTPEYSRAAGRGEGAGFRGLWRLQAGLVLTGGVVFLALLPGAVPWAFGMLARGELRFDPWMGAALAAGVLAEMVWTTALAPLAAVNRHRGAGVILCALAAAGLALGAALVPVAGAGGMAVALAVAQAGMAGVVLRALGRFLRDVPRAQRPKRVVFLGLATYSGTGGLQRFNQRLLAALMRDAAARGWQMRAILRGDRPSDLPADNAAIRVWGRAGMLLALAHALRADVVLLGHINLLPLAWLARRLRGRGQRLILFAHGIEVWGDPRHRTPRRAEGRMLRACDRIAAVSLYTARRMARVYAIPAGRFTIFPNTVDPVPPPVAVPRAGLLTVTRLGAHDADKHVDAVLRALVHLPQERLTVVGDGPLRPGLEALAADLGVGARVRFAGRVDDAELAALYASAAVFVLPSAKEGFGIVYLEAWAHGLPVICGTGGAGPEVVRDGVDGFAVPPDDPGRLAERIALLRDDPALAARMVAAGQARIRADFSPANLDRNLRALLEVS</sequence>
<evidence type="ECO:0000256" key="2">
    <source>
        <dbReference type="ARBA" id="ARBA00022679"/>
    </source>
</evidence>
<evidence type="ECO:0000259" key="4">
    <source>
        <dbReference type="Pfam" id="PF00534"/>
    </source>
</evidence>
<comment type="caution">
    <text evidence="6">The sequence shown here is derived from an EMBL/GenBank/DDBJ whole genome shotgun (WGS) entry which is preliminary data.</text>
</comment>